<evidence type="ECO:0000256" key="10">
    <source>
        <dbReference type="ARBA" id="ARBA00022777"/>
    </source>
</evidence>
<sequence length="274" mass="29169">MLLAVDIGNTNTVIAFMEGGRVAASYRVSTRAERTADEYGMILSGFLRLAGFAAADAEGVIIASVVPKAMHSFRAAVIRYLSVEPMVVGPGVRTGVDIRLDDPRSLGADCLADCVGAHEVYGGPLLVADFGTATTFNYVDARGAIRSGLITLGIDTGAKALWSQTAQLSEVEITKPGTILATGTKDAMQAGIYYNFLGGMERIILQFRKEVAEDFRVIVTGGLGRIFASETDLIDEYDPQLIFKGMAVIYRRTMQARAEGAAGSAGTTGLVRRK</sequence>
<dbReference type="Gene3D" id="3.30.420.40">
    <property type="match status" value="2"/>
</dbReference>
<dbReference type="SUPFAM" id="SSF53067">
    <property type="entry name" value="Actin-like ATPase domain"/>
    <property type="match status" value="2"/>
</dbReference>
<feature type="binding site" evidence="16">
    <location>
        <begin position="6"/>
        <end position="13"/>
    </location>
    <ligand>
        <name>ATP</name>
        <dbReference type="ChEBI" id="CHEBI:30616"/>
    </ligand>
</feature>
<evidence type="ECO:0000256" key="11">
    <source>
        <dbReference type="ARBA" id="ARBA00022840"/>
    </source>
</evidence>
<dbReference type="AlphaFoldDB" id="A0A366KFF1"/>
<evidence type="ECO:0000313" key="17">
    <source>
        <dbReference type="EMBL" id="RBQ00128.1"/>
    </source>
</evidence>
<dbReference type="GO" id="GO:0004594">
    <property type="term" value="F:pantothenate kinase activity"/>
    <property type="evidence" value="ECO:0007669"/>
    <property type="project" value="UniProtKB-UniRule"/>
</dbReference>
<keyword evidence="10 16" id="KW-0418">Kinase</keyword>
<evidence type="ECO:0000256" key="3">
    <source>
        <dbReference type="ARBA" id="ARBA00004496"/>
    </source>
</evidence>
<dbReference type="NCBIfam" id="TIGR00671">
    <property type="entry name" value="baf"/>
    <property type="match status" value="1"/>
</dbReference>
<dbReference type="Pfam" id="PF03309">
    <property type="entry name" value="Pan_kinase"/>
    <property type="match status" value="1"/>
</dbReference>
<keyword evidence="7 16" id="KW-0963">Cytoplasm</keyword>
<dbReference type="RefSeq" id="WP_113852787.1">
    <property type="nucleotide sequence ID" value="NZ_PDCH01000001.1"/>
</dbReference>
<comment type="function">
    <text evidence="16">Catalyzes the phosphorylation of pantothenate (Pan), the first step in CoA biosynthesis.</text>
</comment>
<evidence type="ECO:0000256" key="14">
    <source>
        <dbReference type="ARBA" id="ARBA00038036"/>
    </source>
</evidence>
<comment type="caution">
    <text evidence="17">The sequence shown here is derived from an EMBL/GenBank/DDBJ whole genome shotgun (WGS) entry which is preliminary data.</text>
</comment>
<dbReference type="OrthoDB" id="9804707at2"/>
<dbReference type="PANTHER" id="PTHR34265:SF1">
    <property type="entry name" value="TYPE III PANTOTHENATE KINASE"/>
    <property type="match status" value="1"/>
</dbReference>
<dbReference type="GO" id="GO:0015937">
    <property type="term" value="P:coenzyme A biosynthetic process"/>
    <property type="evidence" value="ECO:0007669"/>
    <property type="project" value="UniProtKB-UniRule"/>
</dbReference>
<feature type="binding site" evidence="16">
    <location>
        <position position="129"/>
    </location>
    <ligand>
        <name>K(+)</name>
        <dbReference type="ChEBI" id="CHEBI:29103"/>
    </ligand>
</feature>
<dbReference type="GO" id="GO:0046872">
    <property type="term" value="F:metal ion binding"/>
    <property type="evidence" value="ECO:0007669"/>
    <property type="project" value="UniProtKB-KW"/>
</dbReference>
<comment type="similarity">
    <text evidence="14 16">Belongs to the type III pantothenate kinase family.</text>
</comment>
<evidence type="ECO:0000256" key="7">
    <source>
        <dbReference type="ARBA" id="ARBA00022490"/>
    </source>
</evidence>
<comment type="catalytic activity">
    <reaction evidence="1 16">
        <text>(R)-pantothenate + ATP = (R)-4'-phosphopantothenate + ADP + H(+)</text>
        <dbReference type="Rhea" id="RHEA:16373"/>
        <dbReference type="ChEBI" id="CHEBI:10986"/>
        <dbReference type="ChEBI" id="CHEBI:15378"/>
        <dbReference type="ChEBI" id="CHEBI:29032"/>
        <dbReference type="ChEBI" id="CHEBI:30616"/>
        <dbReference type="ChEBI" id="CHEBI:456216"/>
        <dbReference type="EC" id="2.7.1.33"/>
    </reaction>
</comment>
<feature type="active site" description="Proton acceptor" evidence="16">
    <location>
        <position position="109"/>
    </location>
</feature>
<evidence type="ECO:0000256" key="9">
    <source>
        <dbReference type="ARBA" id="ARBA00022741"/>
    </source>
</evidence>
<feature type="binding site" evidence="16">
    <location>
        <position position="184"/>
    </location>
    <ligand>
        <name>substrate</name>
    </ligand>
</feature>
<evidence type="ECO:0000256" key="13">
    <source>
        <dbReference type="ARBA" id="ARBA00022993"/>
    </source>
</evidence>
<comment type="subcellular location">
    <subcellularLocation>
        <location evidence="3 16">Cytoplasm</location>
    </subcellularLocation>
</comment>
<organism evidence="17 18">
    <name type="scientific">Bifidobacterium xylocopae</name>
    <dbReference type="NCBI Taxonomy" id="2493119"/>
    <lineage>
        <taxon>Bacteria</taxon>
        <taxon>Bacillati</taxon>
        <taxon>Actinomycetota</taxon>
        <taxon>Actinomycetes</taxon>
        <taxon>Bifidobacteriales</taxon>
        <taxon>Bifidobacteriaceae</taxon>
        <taxon>Bifidobacterium</taxon>
    </lineage>
</organism>
<keyword evidence="11 16" id="KW-0067">ATP-binding</keyword>
<accession>A0A366KFF1</accession>
<evidence type="ECO:0000256" key="8">
    <source>
        <dbReference type="ARBA" id="ARBA00022679"/>
    </source>
</evidence>
<dbReference type="CDD" id="cd24015">
    <property type="entry name" value="ASKHA_NBD_PanK-III"/>
    <property type="match status" value="1"/>
</dbReference>
<proteinExistence type="inferred from homology"/>
<dbReference type="PANTHER" id="PTHR34265">
    <property type="entry name" value="TYPE III PANTOTHENATE KINASE"/>
    <property type="match status" value="1"/>
</dbReference>
<keyword evidence="12 16" id="KW-0630">Potassium</keyword>
<reference evidence="17 18" key="1">
    <citation type="submission" date="2017-10" db="EMBL/GenBank/DDBJ databases">
        <title>Bifidobacterium xylocopum sp. nov. and Bifidobacterium aemilianum sp. nov., from the carpenter bee (Xylocopa violacea) digestive tract.</title>
        <authorList>
            <person name="Alberoni D."/>
            <person name="Baffoni L."/>
            <person name="Di Gioia D."/>
            <person name="Gaggia F."/>
            <person name="Biavati B."/>
        </authorList>
    </citation>
    <scope>NUCLEOTIDE SEQUENCE [LARGE SCALE GENOMIC DNA]</scope>
    <source>
        <strain evidence="17 18">XV2</strain>
    </source>
</reference>
<comment type="subunit">
    <text evidence="5 16">Homodimer.</text>
</comment>
<comment type="cofactor">
    <cofactor evidence="2">
        <name>K(+)</name>
        <dbReference type="ChEBI" id="CHEBI:29103"/>
    </cofactor>
</comment>
<dbReference type="EMBL" id="PDCH01000001">
    <property type="protein sequence ID" value="RBQ00128.1"/>
    <property type="molecule type" value="Genomic_DNA"/>
</dbReference>
<comment type="pathway">
    <text evidence="4 16">Cofactor biosynthesis; coenzyme A biosynthesis; CoA from (R)-pantothenate: step 1/5.</text>
</comment>
<dbReference type="InterPro" id="IPR004619">
    <property type="entry name" value="Type_III_PanK"/>
</dbReference>
<keyword evidence="16" id="KW-0479">Metal-binding</keyword>
<evidence type="ECO:0000256" key="15">
    <source>
        <dbReference type="ARBA" id="ARBA00040883"/>
    </source>
</evidence>
<evidence type="ECO:0000256" key="1">
    <source>
        <dbReference type="ARBA" id="ARBA00001206"/>
    </source>
</evidence>
<name>A0A366KFF1_9BIFI</name>
<comment type="cofactor">
    <cofactor evidence="16">
        <name>NH4(+)</name>
        <dbReference type="ChEBI" id="CHEBI:28938"/>
    </cofactor>
    <cofactor evidence="16">
        <name>K(+)</name>
        <dbReference type="ChEBI" id="CHEBI:29103"/>
    </cofactor>
    <text evidence="16">A monovalent cation. Ammonium or potassium.</text>
</comment>
<dbReference type="Proteomes" id="UP000252345">
    <property type="component" value="Unassembled WGS sequence"/>
</dbReference>
<dbReference type="HAMAP" id="MF_01274">
    <property type="entry name" value="Pantothen_kinase_3"/>
    <property type="match status" value="1"/>
</dbReference>
<comment type="caution">
    <text evidence="16">Lacks conserved residue(s) required for the propagation of feature annotation.</text>
</comment>
<feature type="binding site" evidence="16">
    <location>
        <begin position="107"/>
        <end position="110"/>
    </location>
    <ligand>
        <name>substrate</name>
    </ligand>
</feature>
<keyword evidence="8 16" id="KW-0808">Transferase</keyword>
<feature type="binding site" evidence="16">
    <location>
        <position position="132"/>
    </location>
    <ligand>
        <name>ATP</name>
        <dbReference type="ChEBI" id="CHEBI:30616"/>
    </ligand>
</feature>
<evidence type="ECO:0000256" key="6">
    <source>
        <dbReference type="ARBA" id="ARBA00012102"/>
    </source>
</evidence>
<evidence type="ECO:0000256" key="12">
    <source>
        <dbReference type="ARBA" id="ARBA00022958"/>
    </source>
</evidence>
<keyword evidence="13 16" id="KW-0173">Coenzyme A biosynthesis</keyword>
<evidence type="ECO:0000313" key="18">
    <source>
        <dbReference type="Proteomes" id="UP000252345"/>
    </source>
</evidence>
<dbReference type="NCBIfam" id="NF009855">
    <property type="entry name" value="PRK13321.1"/>
    <property type="match status" value="1"/>
</dbReference>
<evidence type="ECO:0000256" key="16">
    <source>
        <dbReference type="HAMAP-Rule" id="MF_01274"/>
    </source>
</evidence>
<dbReference type="GO" id="GO:0005737">
    <property type="term" value="C:cytoplasm"/>
    <property type="evidence" value="ECO:0007669"/>
    <property type="project" value="UniProtKB-SubCell"/>
</dbReference>
<evidence type="ECO:0000256" key="4">
    <source>
        <dbReference type="ARBA" id="ARBA00005225"/>
    </source>
</evidence>
<evidence type="ECO:0000256" key="5">
    <source>
        <dbReference type="ARBA" id="ARBA00011738"/>
    </source>
</evidence>
<keyword evidence="18" id="KW-1185">Reference proteome</keyword>
<protein>
    <recommendedName>
        <fullName evidence="15 16">Type III pantothenate kinase</fullName>
        <ecNumber evidence="6 16">2.7.1.33</ecNumber>
    </recommendedName>
    <alternativeName>
        <fullName evidence="16">PanK-III</fullName>
    </alternativeName>
    <alternativeName>
        <fullName evidence="16">Pantothenic acid kinase</fullName>
    </alternativeName>
</protein>
<dbReference type="GO" id="GO:0005524">
    <property type="term" value="F:ATP binding"/>
    <property type="evidence" value="ECO:0007669"/>
    <property type="project" value="UniProtKB-UniRule"/>
</dbReference>
<dbReference type="UniPathway" id="UPA00241">
    <property type="reaction ID" value="UER00352"/>
</dbReference>
<dbReference type="EC" id="2.7.1.33" evidence="6 16"/>
<dbReference type="InterPro" id="IPR043129">
    <property type="entry name" value="ATPase_NBD"/>
</dbReference>
<gene>
    <name evidence="16" type="primary">coaX</name>
    <name evidence="17" type="ORF">CRD59_00005</name>
</gene>
<keyword evidence="9 16" id="KW-0547">Nucleotide-binding</keyword>
<evidence type="ECO:0000256" key="2">
    <source>
        <dbReference type="ARBA" id="ARBA00001958"/>
    </source>
</evidence>